<feature type="domain" description="ABC-2 type transporter transmembrane" evidence="7">
    <location>
        <begin position="22"/>
        <end position="439"/>
    </location>
</feature>
<dbReference type="GO" id="GO:0005886">
    <property type="term" value="C:plasma membrane"/>
    <property type="evidence" value="ECO:0007669"/>
    <property type="project" value="UniProtKB-SubCell"/>
</dbReference>
<sequence>MIGTILHVSWLTLKRDYVALGLTFLLPVVFFSIFAGIFSGMGGGNGASVMRPLSVLVVRGDDEPFSHRFAQELDGQDMVNVTDFVDLAQTVEDTETPAPAHDPEPETELETAVRLVRVGTFDAAVVLPANLLESIADFGGQAPPAKVVYDPSNPASRMMLEGVMQSTAMNSAPGLMMNRGLDMFVQYGGPLTESQKSAVESGQSFFGGDQGSGAGSTGLIAVESIDARQFGKQEKDPEKKTNIVAYYAAGIGVMFLLFSMTGAGGALLEEEESGTLDRLLTSRLSIGSLLFGKWLFFGFVGIAQLTLMFVWGALVFDLDLFSVKHFAGFAVMTLVSAAAASAFGILLATFAKSRAQLSGMSTILILVMSAMGGSMVPRFVMPAYMDRAAKFTFNGWAIDGFLKVFWRENPDHDLLESLLYLAPEVSVLGAMAIVFLAIAGRFARRWQPA</sequence>
<dbReference type="RefSeq" id="WP_237382060.1">
    <property type="nucleotide sequence ID" value="NZ_CP071793.1"/>
</dbReference>
<feature type="transmembrane region" description="Helical" evidence="6">
    <location>
        <begin position="17"/>
        <end position="41"/>
    </location>
</feature>
<evidence type="ECO:0000256" key="1">
    <source>
        <dbReference type="ARBA" id="ARBA00004651"/>
    </source>
</evidence>
<keyword evidence="4 6" id="KW-1133">Transmembrane helix</keyword>
<evidence type="ECO:0000313" key="8">
    <source>
        <dbReference type="EMBL" id="QTD51947.1"/>
    </source>
</evidence>
<dbReference type="InterPro" id="IPR013525">
    <property type="entry name" value="ABC2_TM"/>
</dbReference>
<evidence type="ECO:0000256" key="2">
    <source>
        <dbReference type="ARBA" id="ARBA00022475"/>
    </source>
</evidence>
<evidence type="ECO:0000256" key="6">
    <source>
        <dbReference type="SAM" id="Phobius"/>
    </source>
</evidence>
<keyword evidence="3 6" id="KW-0812">Transmembrane</keyword>
<evidence type="ECO:0000313" key="9">
    <source>
        <dbReference type="Proteomes" id="UP000663929"/>
    </source>
</evidence>
<dbReference type="AlphaFoldDB" id="A0A8A4TRC6"/>
<dbReference type="PANTHER" id="PTHR30294">
    <property type="entry name" value="MEMBRANE COMPONENT OF ABC TRANSPORTER YHHJ-RELATED"/>
    <property type="match status" value="1"/>
</dbReference>
<feature type="transmembrane region" description="Helical" evidence="6">
    <location>
        <begin position="326"/>
        <end position="351"/>
    </location>
</feature>
<gene>
    <name evidence="8" type="ORF">J3U87_05695</name>
</gene>
<feature type="transmembrane region" description="Helical" evidence="6">
    <location>
        <begin position="244"/>
        <end position="268"/>
    </location>
</feature>
<dbReference type="GO" id="GO:0140359">
    <property type="term" value="F:ABC-type transporter activity"/>
    <property type="evidence" value="ECO:0007669"/>
    <property type="project" value="InterPro"/>
</dbReference>
<comment type="subcellular location">
    <subcellularLocation>
        <location evidence="1">Cell membrane</location>
        <topology evidence="1">Multi-pass membrane protein</topology>
    </subcellularLocation>
</comment>
<keyword evidence="5 6" id="KW-0472">Membrane</keyword>
<feature type="transmembrane region" description="Helical" evidence="6">
    <location>
        <begin position="294"/>
        <end position="314"/>
    </location>
</feature>
<accession>A0A8A4TRC6</accession>
<keyword evidence="9" id="KW-1185">Reference proteome</keyword>
<dbReference type="Proteomes" id="UP000663929">
    <property type="component" value="Chromosome"/>
</dbReference>
<dbReference type="KEGG" id="scor:J3U87_05695"/>
<evidence type="ECO:0000259" key="7">
    <source>
        <dbReference type="Pfam" id="PF12698"/>
    </source>
</evidence>
<feature type="transmembrane region" description="Helical" evidence="6">
    <location>
        <begin position="418"/>
        <end position="439"/>
    </location>
</feature>
<evidence type="ECO:0000256" key="3">
    <source>
        <dbReference type="ARBA" id="ARBA00022692"/>
    </source>
</evidence>
<dbReference type="InterPro" id="IPR051449">
    <property type="entry name" value="ABC-2_transporter_component"/>
</dbReference>
<name>A0A8A4TRC6_SULCO</name>
<organism evidence="8 9">
    <name type="scientific">Sulfidibacter corallicola</name>
    <dbReference type="NCBI Taxonomy" id="2818388"/>
    <lineage>
        <taxon>Bacteria</taxon>
        <taxon>Pseudomonadati</taxon>
        <taxon>Acidobacteriota</taxon>
        <taxon>Holophagae</taxon>
        <taxon>Acanthopleuribacterales</taxon>
        <taxon>Acanthopleuribacteraceae</taxon>
        <taxon>Sulfidibacter</taxon>
    </lineage>
</organism>
<dbReference type="Pfam" id="PF12698">
    <property type="entry name" value="ABC2_membrane_3"/>
    <property type="match status" value="1"/>
</dbReference>
<evidence type="ECO:0000256" key="5">
    <source>
        <dbReference type="ARBA" id="ARBA00023136"/>
    </source>
</evidence>
<protein>
    <submittedName>
        <fullName evidence="8">ABC transporter permease</fullName>
    </submittedName>
</protein>
<dbReference type="PANTHER" id="PTHR30294:SF38">
    <property type="entry name" value="TRANSPORT PERMEASE PROTEIN"/>
    <property type="match status" value="1"/>
</dbReference>
<feature type="transmembrane region" description="Helical" evidence="6">
    <location>
        <begin position="357"/>
        <end position="376"/>
    </location>
</feature>
<reference evidence="8" key="1">
    <citation type="submission" date="2021-03" db="EMBL/GenBank/DDBJ databases">
        <title>Acanthopleuribacteraceae sp. M133.</title>
        <authorList>
            <person name="Wang G."/>
        </authorList>
    </citation>
    <scope>NUCLEOTIDE SEQUENCE</scope>
    <source>
        <strain evidence="8">M133</strain>
    </source>
</reference>
<evidence type="ECO:0000256" key="4">
    <source>
        <dbReference type="ARBA" id="ARBA00022989"/>
    </source>
</evidence>
<proteinExistence type="predicted"/>
<keyword evidence="2" id="KW-1003">Cell membrane</keyword>
<dbReference type="EMBL" id="CP071793">
    <property type="protein sequence ID" value="QTD51947.1"/>
    <property type="molecule type" value="Genomic_DNA"/>
</dbReference>